<keyword evidence="2" id="KW-0812">Transmembrane</keyword>
<keyword evidence="4" id="KW-0482">Metalloprotease</keyword>
<feature type="transmembrane region" description="Helical" evidence="2">
    <location>
        <begin position="58"/>
        <end position="78"/>
    </location>
</feature>
<comment type="similarity">
    <text evidence="1">Belongs to the UPF0177 family.</text>
</comment>
<feature type="transmembrane region" description="Helical" evidence="2">
    <location>
        <begin position="127"/>
        <end position="146"/>
    </location>
</feature>
<protein>
    <submittedName>
        <fullName evidence="4">CPBP family intramembrane metalloprotease</fullName>
    </submittedName>
</protein>
<feature type="transmembrane region" description="Helical" evidence="2">
    <location>
        <begin position="158"/>
        <end position="183"/>
    </location>
</feature>
<organism evidence="4 5">
    <name type="scientific">Granulicatella seriolae</name>
    <dbReference type="NCBI Taxonomy" id="2967226"/>
    <lineage>
        <taxon>Bacteria</taxon>
        <taxon>Bacillati</taxon>
        <taxon>Bacillota</taxon>
        <taxon>Bacilli</taxon>
        <taxon>Lactobacillales</taxon>
        <taxon>Carnobacteriaceae</taxon>
        <taxon>Granulicatella</taxon>
    </lineage>
</organism>
<dbReference type="InterPro" id="IPR003675">
    <property type="entry name" value="Rce1/LyrA-like_dom"/>
</dbReference>
<evidence type="ECO:0000313" key="5">
    <source>
        <dbReference type="Proteomes" id="UP001059480"/>
    </source>
</evidence>
<dbReference type="GO" id="GO:0008237">
    <property type="term" value="F:metallopeptidase activity"/>
    <property type="evidence" value="ECO:0007669"/>
    <property type="project" value="UniProtKB-KW"/>
</dbReference>
<dbReference type="PANTHER" id="PTHR39430:SF1">
    <property type="entry name" value="PROTEASE"/>
    <property type="match status" value="1"/>
</dbReference>
<keyword evidence="2" id="KW-1133">Transmembrane helix</keyword>
<reference evidence="4" key="1">
    <citation type="submission" date="2022-07" db="EMBL/GenBank/DDBJ databases">
        <authorList>
            <person name="Jung M.-Y."/>
            <person name="Lee M."/>
        </authorList>
    </citation>
    <scope>NUCLEOTIDE SEQUENCE</scope>
    <source>
        <strain evidence="4">S8</strain>
    </source>
</reference>
<dbReference type="Proteomes" id="UP001059480">
    <property type="component" value="Unassembled WGS sequence"/>
</dbReference>
<gene>
    <name evidence="4" type="ORF">NPA36_01650</name>
</gene>
<feature type="transmembrane region" description="Helical" evidence="2">
    <location>
        <begin position="266"/>
        <end position="285"/>
    </location>
</feature>
<dbReference type="EMBL" id="JANHNZ010000001">
    <property type="protein sequence ID" value="MCQ9209271.1"/>
    <property type="molecule type" value="Genomic_DNA"/>
</dbReference>
<feature type="transmembrane region" description="Helical" evidence="2">
    <location>
        <begin position="99"/>
        <end position="121"/>
    </location>
</feature>
<feature type="transmembrane region" description="Helical" evidence="2">
    <location>
        <begin position="215"/>
        <end position="237"/>
    </location>
</feature>
<feature type="transmembrane region" description="Helical" evidence="2">
    <location>
        <begin position="21"/>
        <end position="46"/>
    </location>
</feature>
<evidence type="ECO:0000313" key="4">
    <source>
        <dbReference type="EMBL" id="MCQ9209271.1"/>
    </source>
</evidence>
<comment type="caution">
    <text evidence="4">The sequence shown here is derived from an EMBL/GenBank/DDBJ whole genome shotgun (WGS) entry which is preliminary data.</text>
</comment>
<keyword evidence="4" id="KW-0378">Hydrolase</keyword>
<keyword evidence="5" id="KW-1185">Reference proteome</keyword>
<dbReference type="RefSeq" id="WP_256944376.1">
    <property type="nucleotide sequence ID" value="NZ_JANHNZ010000001.1"/>
</dbReference>
<keyword evidence="4" id="KW-0645">Protease</keyword>
<evidence type="ECO:0000256" key="2">
    <source>
        <dbReference type="SAM" id="Phobius"/>
    </source>
</evidence>
<dbReference type="Pfam" id="PF02517">
    <property type="entry name" value="Rce1-like"/>
    <property type="match status" value="1"/>
</dbReference>
<reference evidence="4" key="3">
    <citation type="journal article" date="2023" name="Microbiol. Resour. Announc.">
        <title>Draft Genome Sequence of Granulicatella sp. Strain S8, Isolated from a Marine Fish, Seriola quinqueradiata.</title>
        <authorList>
            <person name="Lee M."/>
            <person name="Farooq A."/>
            <person name="Jeong J.B."/>
            <person name="Jung M.Y."/>
        </authorList>
    </citation>
    <scope>NUCLEOTIDE SEQUENCE</scope>
    <source>
        <strain evidence="4">S8</strain>
    </source>
</reference>
<name>A0ABT1WLB2_9LACT</name>
<proteinExistence type="inferred from homology"/>
<sequence length="295" mass="31859">MFTKNNRLFQAASQSKRILPVFISLLMAVMFIILGQTLGIAVIIPLTTVFASLPDGGIFALLFSFITISLLVILWVKLVEKRDISSLGFFKEHALRDLLVGWLVGFAMFSLVLGIMVVFGFSKAHTMNISSSSILALTISLGGWLVQGGTEEVVTRGWLMPVIGVRSNVPLAIILSGTIFGLLHLANSGVTFLSILNVSLFGIFMCLYALKFENIWGVCGVHAAWNCIQGSIFGLPVSGNPLNSSLFVFKTSGPDWLSGGQFGPEGSIFTTLVLVIACLIIIVMGKKSIETKTHL</sequence>
<keyword evidence="2" id="KW-0472">Membrane</keyword>
<reference evidence="4" key="2">
    <citation type="journal article" date="2023" name="Curr. Microbiol.">
        <title>Granulicatella seriolae sp. nov., a Novel Facultative Anaerobe Isolated from Yellowtail Marine Fish.</title>
        <authorList>
            <person name="Lee M."/>
            <person name="Choi Y.J."/>
            <person name="Farooq A."/>
            <person name="Jeong J.B."/>
            <person name="Jung M.Y."/>
        </authorList>
    </citation>
    <scope>NUCLEOTIDE SEQUENCE</scope>
    <source>
        <strain evidence="4">S8</strain>
    </source>
</reference>
<evidence type="ECO:0000256" key="1">
    <source>
        <dbReference type="ARBA" id="ARBA00009067"/>
    </source>
</evidence>
<feature type="domain" description="CAAX prenyl protease 2/Lysostaphin resistance protein A-like" evidence="3">
    <location>
        <begin position="137"/>
        <end position="228"/>
    </location>
</feature>
<dbReference type="PANTHER" id="PTHR39430">
    <property type="entry name" value="MEMBRANE-ASSOCIATED PROTEASE-RELATED"/>
    <property type="match status" value="1"/>
</dbReference>
<evidence type="ECO:0000259" key="3">
    <source>
        <dbReference type="Pfam" id="PF02517"/>
    </source>
</evidence>
<feature type="transmembrane region" description="Helical" evidence="2">
    <location>
        <begin position="189"/>
        <end position="210"/>
    </location>
</feature>
<accession>A0ABT1WLB2</accession>